<organism evidence="1 2">
    <name type="scientific">Mycolicibacterium arabiense</name>
    <dbReference type="NCBI Taxonomy" id="1286181"/>
    <lineage>
        <taxon>Bacteria</taxon>
        <taxon>Bacillati</taxon>
        <taxon>Actinomycetota</taxon>
        <taxon>Actinomycetes</taxon>
        <taxon>Mycobacteriales</taxon>
        <taxon>Mycobacteriaceae</taxon>
        <taxon>Mycolicibacterium</taxon>
    </lineage>
</organism>
<dbReference type="KEGG" id="marz:MARA_18560"/>
<reference evidence="1 2" key="1">
    <citation type="journal article" date="2019" name="Emerg. Microbes Infect.">
        <title>Comprehensive subspecies identification of 175 nontuberculous mycobacteria species based on 7547 genomic profiles.</title>
        <authorList>
            <person name="Matsumoto Y."/>
            <person name="Kinjo T."/>
            <person name="Motooka D."/>
            <person name="Nabeya D."/>
            <person name="Jung N."/>
            <person name="Uechi K."/>
            <person name="Horii T."/>
            <person name="Iida T."/>
            <person name="Fujita J."/>
            <person name="Nakamura S."/>
        </authorList>
    </citation>
    <scope>NUCLEOTIDE SEQUENCE [LARGE SCALE GENOMIC DNA]</scope>
    <source>
        <strain evidence="1 2">JCM 18538</strain>
    </source>
</reference>
<dbReference type="RefSeq" id="WP_163918178.1">
    <property type="nucleotide sequence ID" value="NZ_AP022593.1"/>
</dbReference>
<gene>
    <name evidence="1" type="ORF">MARA_18560</name>
</gene>
<sequence>MHNPIRHGEVMLLPVRSAPAGTREQVTTCIVGHSESGHHHVLDSDREFAKIVAANGDVFVDLDEPTRLVHLKDHDRHRELEVPAGVWRVLRKTEFDIGATVDRNPRTRYVQD</sequence>
<evidence type="ECO:0000313" key="2">
    <source>
        <dbReference type="Proteomes" id="UP000467428"/>
    </source>
</evidence>
<name>A0A7I7RUX8_9MYCO</name>
<dbReference type="EMBL" id="AP022593">
    <property type="protein sequence ID" value="BBY48388.1"/>
    <property type="molecule type" value="Genomic_DNA"/>
</dbReference>
<accession>A0A7I7RUX8</accession>
<dbReference type="AlphaFoldDB" id="A0A7I7RUX8"/>
<protein>
    <submittedName>
        <fullName evidence="1">Uncharacterized protein</fullName>
    </submittedName>
</protein>
<proteinExistence type="predicted"/>
<evidence type="ECO:0000313" key="1">
    <source>
        <dbReference type="EMBL" id="BBY48388.1"/>
    </source>
</evidence>
<keyword evidence="2" id="KW-1185">Reference proteome</keyword>
<geneLocation type="plasmid" evidence="2">
    <name>pjcm18538 dna</name>
</geneLocation>
<dbReference type="Proteomes" id="UP000467428">
    <property type="component" value="Chromosome"/>
</dbReference>